<dbReference type="GO" id="GO:0016874">
    <property type="term" value="F:ligase activity"/>
    <property type="evidence" value="ECO:0007669"/>
    <property type="project" value="UniProtKB-KW"/>
</dbReference>
<comment type="caution">
    <text evidence="2">The sequence shown here is derived from an EMBL/GenBank/DDBJ whole genome shotgun (WGS) entry which is preliminary data.</text>
</comment>
<dbReference type="Pfam" id="PF01411">
    <property type="entry name" value="tRNA-synt_2c"/>
    <property type="match status" value="1"/>
</dbReference>
<keyword evidence="2" id="KW-0436">Ligase</keyword>
<reference evidence="2 3" key="1">
    <citation type="submission" date="2023-12" db="EMBL/GenBank/DDBJ databases">
        <title>Baltic Sea Cyanobacteria.</title>
        <authorList>
            <person name="Delbaje E."/>
            <person name="Fewer D.P."/>
            <person name="Shishido T.K."/>
        </authorList>
    </citation>
    <scope>NUCLEOTIDE SEQUENCE [LARGE SCALE GENOMIC DNA]</scope>
    <source>
        <strain evidence="2 3">CCNP 1315</strain>
    </source>
</reference>
<dbReference type="Gene3D" id="3.30.980.10">
    <property type="entry name" value="Threonyl-trna Synthetase, Chain A, domain 2"/>
    <property type="match status" value="1"/>
</dbReference>
<dbReference type="SUPFAM" id="SSF55186">
    <property type="entry name" value="ThrRS/AlaRS common domain"/>
    <property type="match status" value="1"/>
</dbReference>
<dbReference type="InterPro" id="IPR018164">
    <property type="entry name" value="Ala-tRNA-synth_IIc_N"/>
</dbReference>
<dbReference type="PANTHER" id="PTHR43462:SF2">
    <property type="entry name" value="THREONYL AND ALANYL TRNA SYNTHETASE SECOND ADDITIONAL DOMAIN-CONTAINING PROTEIN"/>
    <property type="match status" value="1"/>
</dbReference>
<protein>
    <submittedName>
        <fullName evidence="2">Alanine--tRNA ligase-related protein</fullName>
    </submittedName>
</protein>
<dbReference type="InterPro" id="IPR009000">
    <property type="entry name" value="Transl_B-barrel_sf"/>
</dbReference>
<dbReference type="RefSeq" id="WP_323276223.1">
    <property type="nucleotide sequence ID" value="NZ_JAYGHT010000130.1"/>
</dbReference>
<keyword evidence="3" id="KW-1185">Reference proteome</keyword>
<dbReference type="EMBL" id="JAYGHT010000130">
    <property type="protein sequence ID" value="MEA5521231.1"/>
    <property type="molecule type" value="Genomic_DNA"/>
</dbReference>
<accession>A0ABU5U207</accession>
<sequence length="214" mass="23803">MTTQKLYLSSFSQTQGQAKITHIEDGEKPFIRLDQTWFHAQGGGQKADKGTINGISVVHVAHNNSEVDHYVESIESFIVGQEVDLIVDEDWRLINGKYHLAGHLIAALIENMFPDIRAIGGHHWPGEARIELRGNLPENKQLEELLSNALKTAIEADLPVYICGDPFSNRSIGIGEFTPVPCGGTHPERLGILETVKITKVKTQKDKLKVSYRV</sequence>
<evidence type="ECO:0000313" key="2">
    <source>
        <dbReference type="EMBL" id="MEA5521231.1"/>
    </source>
</evidence>
<dbReference type="InterPro" id="IPR051335">
    <property type="entry name" value="Alanyl-tRNA_Editing_Enzymes"/>
</dbReference>
<dbReference type="SUPFAM" id="SSF50447">
    <property type="entry name" value="Translation proteins"/>
    <property type="match status" value="1"/>
</dbReference>
<proteinExistence type="predicted"/>
<dbReference type="Proteomes" id="UP001301728">
    <property type="component" value="Unassembled WGS sequence"/>
</dbReference>
<feature type="domain" description="Alanyl-tRNA synthetase class IIc N-terminal" evidence="1">
    <location>
        <begin position="15"/>
        <end position="90"/>
    </location>
</feature>
<dbReference type="Gene3D" id="2.40.30.130">
    <property type="match status" value="1"/>
</dbReference>
<evidence type="ECO:0000313" key="3">
    <source>
        <dbReference type="Proteomes" id="UP001301728"/>
    </source>
</evidence>
<organism evidence="2 3">
    <name type="scientific">Limnoraphis robusta CCNP1315</name>
    <dbReference type="NCBI Taxonomy" id="3110306"/>
    <lineage>
        <taxon>Bacteria</taxon>
        <taxon>Bacillati</taxon>
        <taxon>Cyanobacteriota</taxon>
        <taxon>Cyanophyceae</taxon>
        <taxon>Oscillatoriophycideae</taxon>
        <taxon>Oscillatoriales</taxon>
        <taxon>Sirenicapillariaceae</taxon>
        <taxon>Limnoraphis</taxon>
    </lineage>
</organism>
<dbReference type="InterPro" id="IPR018163">
    <property type="entry name" value="Thr/Ala-tRNA-synth_IIc_edit"/>
</dbReference>
<evidence type="ECO:0000259" key="1">
    <source>
        <dbReference type="Pfam" id="PF01411"/>
    </source>
</evidence>
<gene>
    <name evidence="2" type="ORF">VB854_20020</name>
</gene>
<name>A0ABU5U207_9CYAN</name>
<dbReference type="PANTHER" id="PTHR43462">
    <property type="entry name" value="ALANYL-TRNA EDITING PROTEIN"/>
    <property type="match status" value="1"/>
</dbReference>